<evidence type="ECO:0000313" key="2">
    <source>
        <dbReference type="Proteomes" id="UP000075583"/>
    </source>
</evidence>
<dbReference type="EMBL" id="LQZQ01000001">
    <property type="protein sequence ID" value="KYG81942.1"/>
    <property type="molecule type" value="Genomic_DNA"/>
</dbReference>
<comment type="caution">
    <text evidence="1">The sequence shown here is derived from an EMBL/GenBank/DDBJ whole genome shotgun (WGS) entry which is preliminary data.</text>
</comment>
<keyword evidence="2" id="KW-1185">Reference proteome</keyword>
<reference evidence="1" key="1">
    <citation type="submission" date="2016-01" db="EMBL/GenBank/DDBJ databases">
        <title>Genome sequencing of Roseivirga ehrenbergii KMM 6017.</title>
        <authorList>
            <person name="Selvaratnam C."/>
            <person name="Thevarajoo S."/>
            <person name="Goh K.M."/>
            <person name="Ee R."/>
            <person name="Chan K.-G."/>
            <person name="Chong C.S."/>
        </authorList>
    </citation>
    <scope>NUCLEOTIDE SEQUENCE [LARGE SCALE GENOMIC DNA]</scope>
    <source>
        <strain evidence="1">KMM 6017</strain>
    </source>
</reference>
<dbReference type="Proteomes" id="UP000075583">
    <property type="component" value="Unassembled WGS sequence"/>
</dbReference>
<dbReference type="AlphaFoldDB" id="A0A150XTK5"/>
<dbReference type="PROSITE" id="PS51257">
    <property type="entry name" value="PROKAR_LIPOPROTEIN"/>
    <property type="match status" value="1"/>
</dbReference>
<dbReference type="STRING" id="279360.MB14_00680"/>
<gene>
    <name evidence="1" type="ORF">MB14_00680</name>
</gene>
<sequence>MFRGLYLIAILLLVVGCSKSKTENNIALTLENKKAIELYAQQLAKSINDYDHALIRNSWSNEAFAKRVKNLNKVQRNVFNYIFDKEIKDEIKFNNISLVNHVNLEQGKIHTSNIKHFNSHSEITFLSIFDDSYNFIKYRVEIINNKPYLCDLFDLKSGLWYSETIKNVINLNSRYDMFSEERRAANLAMRSSNEELKKRDTLSALYYLYDIPKTHWVGNGLSLRKLNLALGVSDSTYGKVLETEFEYDQSLYLKYLYYRYWDDSENLNNVYNTLKYQTGEDLRLDSLIKSESFWR</sequence>
<evidence type="ECO:0000313" key="1">
    <source>
        <dbReference type="EMBL" id="KYG81942.1"/>
    </source>
</evidence>
<protein>
    <recommendedName>
        <fullName evidence="3">Lipoprotein</fullName>
    </recommendedName>
</protein>
<proteinExistence type="predicted"/>
<name>A0A150XTK5_ROSEK</name>
<organism evidence="1 2">
    <name type="scientific">Roseivirga ehrenbergii (strain DSM 102268 / JCM 13514 / KCTC 12282 / NCIMB 14502 / KMM 6017)</name>
    <dbReference type="NCBI Taxonomy" id="279360"/>
    <lineage>
        <taxon>Bacteria</taxon>
        <taxon>Pseudomonadati</taxon>
        <taxon>Bacteroidota</taxon>
        <taxon>Cytophagia</taxon>
        <taxon>Cytophagales</taxon>
        <taxon>Roseivirgaceae</taxon>
        <taxon>Roseivirga</taxon>
    </lineage>
</organism>
<accession>A0A150XTK5</accession>
<evidence type="ECO:0008006" key="3">
    <source>
        <dbReference type="Google" id="ProtNLM"/>
    </source>
</evidence>